<dbReference type="OrthoDB" id="20837at2"/>
<comment type="caution">
    <text evidence="2">The sequence shown here is derived from an EMBL/GenBank/DDBJ whole genome shotgun (WGS) entry which is preliminary data.</text>
</comment>
<dbReference type="InterPro" id="IPR036188">
    <property type="entry name" value="FAD/NAD-bd_sf"/>
</dbReference>
<dbReference type="RefSeq" id="WP_060719448.1">
    <property type="nucleotide sequence ID" value="NZ_CP055265.1"/>
</dbReference>
<protein>
    <submittedName>
        <fullName evidence="2">FAD-dependent oxidoreductase</fullName>
    </submittedName>
</protein>
<dbReference type="FunFam" id="1.10.405.20:FF:000001">
    <property type="entry name" value="Amine oxidase"/>
    <property type="match status" value="1"/>
</dbReference>
<accession>A0A368NV26</accession>
<dbReference type="EMBL" id="QUSG01000004">
    <property type="protein sequence ID" value="KAA3528511.1"/>
    <property type="molecule type" value="Genomic_DNA"/>
</dbReference>
<dbReference type="GO" id="GO:0016491">
    <property type="term" value="F:oxidoreductase activity"/>
    <property type="evidence" value="ECO:0007669"/>
    <property type="project" value="InterPro"/>
</dbReference>
<evidence type="ECO:0000259" key="1">
    <source>
        <dbReference type="Pfam" id="PF01593"/>
    </source>
</evidence>
<dbReference type="GeneID" id="60681024"/>
<dbReference type="Gene3D" id="3.30.70.1990">
    <property type="match status" value="1"/>
</dbReference>
<dbReference type="Gene3D" id="1.10.405.20">
    <property type="match status" value="1"/>
</dbReference>
<sequence>MKIGLDSELTTGTKRIAVVGSGISGLSCAWLLSKGFDVTVFEAENRFGGHANTVNVAGPNGPVAVDTGFIVYNDRNYPNLVALFDHLGVPNQPSDMSFAASLDAGRFEYSGCGLAGLLGQRSNAFRPRFWRMVVDIMRFYREAPLLLERQDLAVATLGDYLDLEAYSSAFIEDHLLPMGAAIWSTTAADMRAYPLHAFVRFFINHGLVTLKNRPQWRTVTGGSREYVLRIKQATKADFRANDPVKAIIRSALGVKIVTQSGYQDRFDQVVIATHADEALALLDDAQGLERALLGCFDYTKNVAVLHSDTRLMPKRKQVWASWNYMGEKRKAGEGPLCVTYWMNRLQGLKASLPLFVTLNPSRDIDESKVHQVFNYAHPLFDAKAIAAQRQLWQLQGRNRTWFCGAHFGSGFHEDGLQSGLAVAEQLSGIARPWSVENQSGRIFVEPALAAAQ</sequence>
<reference evidence="2 3" key="1">
    <citation type="submission" date="2018-08" db="EMBL/GenBank/DDBJ databases">
        <title>Genome sequencing of Agrobacterium vitis strain ICMP 10754.</title>
        <authorList>
            <person name="Visnovsky S.B."/>
            <person name="Pitman A.R."/>
        </authorList>
    </citation>
    <scope>NUCLEOTIDE SEQUENCE [LARGE SCALE GENOMIC DNA]</scope>
    <source>
        <strain evidence="2 3">ICMP 10754</strain>
    </source>
</reference>
<evidence type="ECO:0000313" key="2">
    <source>
        <dbReference type="EMBL" id="KAA3528511.1"/>
    </source>
</evidence>
<dbReference type="PANTHER" id="PTHR42923">
    <property type="entry name" value="PROTOPORPHYRINOGEN OXIDASE"/>
    <property type="match status" value="1"/>
</dbReference>
<dbReference type="Proteomes" id="UP000436911">
    <property type="component" value="Unassembled WGS sequence"/>
</dbReference>
<feature type="domain" description="Amine oxidase" evidence="1">
    <location>
        <begin position="23"/>
        <end position="311"/>
    </location>
</feature>
<dbReference type="Gene3D" id="3.50.50.60">
    <property type="entry name" value="FAD/NAD(P)-binding domain"/>
    <property type="match status" value="1"/>
</dbReference>
<dbReference type="InterPro" id="IPR050464">
    <property type="entry name" value="Zeta_carotene_desat/Oxidored"/>
</dbReference>
<gene>
    <name evidence="2" type="ORF">DXT89_10965</name>
</gene>
<dbReference type="AlphaFoldDB" id="A0A368NV26"/>
<proteinExistence type="predicted"/>
<dbReference type="PANTHER" id="PTHR42923:SF17">
    <property type="entry name" value="AMINE OXIDASE DOMAIN-CONTAINING PROTEIN"/>
    <property type="match status" value="1"/>
</dbReference>
<dbReference type="SUPFAM" id="SSF51905">
    <property type="entry name" value="FAD/NAD(P)-binding domain"/>
    <property type="match status" value="1"/>
</dbReference>
<name>A0A368NV26_AGRVI</name>
<dbReference type="Pfam" id="PF01593">
    <property type="entry name" value="Amino_oxidase"/>
    <property type="match status" value="1"/>
</dbReference>
<organism evidence="2 3">
    <name type="scientific">Agrobacterium vitis</name>
    <name type="common">Rhizobium vitis</name>
    <dbReference type="NCBI Taxonomy" id="373"/>
    <lineage>
        <taxon>Bacteria</taxon>
        <taxon>Pseudomonadati</taxon>
        <taxon>Pseudomonadota</taxon>
        <taxon>Alphaproteobacteria</taxon>
        <taxon>Hyphomicrobiales</taxon>
        <taxon>Rhizobiaceae</taxon>
        <taxon>Rhizobium/Agrobacterium group</taxon>
        <taxon>Agrobacterium</taxon>
    </lineage>
</organism>
<dbReference type="PROSITE" id="PS51257">
    <property type="entry name" value="PROKAR_LIPOPROTEIN"/>
    <property type="match status" value="1"/>
</dbReference>
<dbReference type="InterPro" id="IPR002937">
    <property type="entry name" value="Amino_oxidase"/>
</dbReference>
<evidence type="ECO:0000313" key="3">
    <source>
        <dbReference type="Proteomes" id="UP000436911"/>
    </source>
</evidence>